<protein>
    <recommendedName>
        <fullName evidence="3">Protein kinase domain-containing protein</fullName>
    </recommendedName>
</protein>
<dbReference type="InterPro" id="IPR011009">
    <property type="entry name" value="Kinase-like_dom_sf"/>
</dbReference>
<dbReference type="SUPFAM" id="SSF56112">
    <property type="entry name" value="Protein kinase-like (PK-like)"/>
    <property type="match status" value="1"/>
</dbReference>
<reference evidence="1" key="1">
    <citation type="submission" date="2022-12" db="EMBL/GenBank/DDBJ databases">
        <authorList>
            <person name="Petersen C."/>
        </authorList>
    </citation>
    <scope>NUCLEOTIDE SEQUENCE</scope>
    <source>
        <strain evidence="1">IBT 35673</strain>
    </source>
</reference>
<sequence>MPRSTPQLVGLVVSENPYKTHPSTDMPAVLMGVLLEYYSGGSLEQILENESRCDALLIQSLHMSGRTHLDIKPSNIVLDEDDNAILIDVGGTNGFMWEWLSPEMRILIQQSCPASKPLEARIVGLMGDRSQLSLKRPRSGTLEISIRLQVIADRLTKATPESRISLCDALGQLDEK</sequence>
<accession>A0A9W9QKG1</accession>
<evidence type="ECO:0008006" key="3">
    <source>
        <dbReference type="Google" id="ProtNLM"/>
    </source>
</evidence>
<evidence type="ECO:0000313" key="2">
    <source>
        <dbReference type="Proteomes" id="UP001147695"/>
    </source>
</evidence>
<dbReference type="Gene3D" id="1.10.510.10">
    <property type="entry name" value="Transferase(Phosphotransferase) domain 1"/>
    <property type="match status" value="1"/>
</dbReference>
<dbReference type="EMBL" id="JAPZBQ010000003">
    <property type="protein sequence ID" value="KAJ5339055.1"/>
    <property type="molecule type" value="Genomic_DNA"/>
</dbReference>
<reference evidence="1" key="2">
    <citation type="journal article" date="2023" name="IMA Fungus">
        <title>Comparative genomic study of the Penicillium genus elucidates a diverse pangenome and 15 lateral gene transfer events.</title>
        <authorList>
            <person name="Petersen C."/>
            <person name="Sorensen T."/>
            <person name="Nielsen M.R."/>
            <person name="Sondergaard T.E."/>
            <person name="Sorensen J.L."/>
            <person name="Fitzpatrick D.A."/>
            <person name="Frisvad J.C."/>
            <person name="Nielsen K.L."/>
        </authorList>
    </citation>
    <scope>NUCLEOTIDE SEQUENCE</scope>
    <source>
        <strain evidence="1">IBT 35673</strain>
    </source>
</reference>
<gene>
    <name evidence="1" type="ORF">N7452_005783</name>
</gene>
<dbReference type="Proteomes" id="UP001147695">
    <property type="component" value="Unassembled WGS sequence"/>
</dbReference>
<comment type="caution">
    <text evidence="1">The sequence shown here is derived from an EMBL/GenBank/DDBJ whole genome shotgun (WGS) entry which is preliminary data.</text>
</comment>
<organism evidence="1 2">
    <name type="scientific">Penicillium brevicompactum</name>
    <dbReference type="NCBI Taxonomy" id="5074"/>
    <lineage>
        <taxon>Eukaryota</taxon>
        <taxon>Fungi</taxon>
        <taxon>Dikarya</taxon>
        <taxon>Ascomycota</taxon>
        <taxon>Pezizomycotina</taxon>
        <taxon>Eurotiomycetes</taxon>
        <taxon>Eurotiomycetidae</taxon>
        <taxon>Eurotiales</taxon>
        <taxon>Aspergillaceae</taxon>
        <taxon>Penicillium</taxon>
    </lineage>
</organism>
<evidence type="ECO:0000313" key="1">
    <source>
        <dbReference type="EMBL" id="KAJ5339055.1"/>
    </source>
</evidence>
<name>A0A9W9QKG1_PENBR</name>
<dbReference type="AlphaFoldDB" id="A0A9W9QKG1"/>
<proteinExistence type="predicted"/>